<evidence type="ECO:0008006" key="3">
    <source>
        <dbReference type="Google" id="ProtNLM"/>
    </source>
</evidence>
<keyword evidence="2" id="KW-1185">Reference proteome</keyword>
<dbReference type="EMBL" id="FRYK01000001">
    <property type="protein sequence ID" value="SHO72286.1"/>
    <property type="molecule type" value="Genomic_DNA"/>
</dbReference>
<evidence type="ECO:0000313" key="1">
    <source>
        <dbReference type="EMBL" id="SHO72286.1"/>
    </source>
</evidence>
<proteinExistence type="predicted"/>
<accession>A0A1M7ZTV1</accession>
<dbReference type="STRING" id="416016.SAMN05443547_0614"/>
<dbReference type="PROSITE" id="PS51257">
    <property type="entry name" value="PROKAR_LIPOPROTEIN"/>
    <property type="match status" value="1"/>
</dbReference>
<reference evidence="2" key="1">
    <citation type="submission" date="2016-12" db="EMBL/GenBank/DDBJ databases">
        <authorList>
            <person name="Varghese N."/>
            <person name="Submissions S."/>
        </authorList>
    </citation>
    <scope>NUCLEOTIDE SEQUENCE [LARGE SCALE GENOMIC DNA]</scope>
    <source>
        <strain evidence="2">DSM 18830</strain>
    </source>
</reference>
<name>A0A1M7ZTV1_9FLAO</name>
<sequence length="210" mass="25204">MKCLFCFFSLFILFSCNENTINEADMFKGKLNDKEYKAIELSVTHFNNYLKKCYPNLTYNESYQQFVQDFVKDEVKKGFYTIAYEDKINNNLLKNTSIFIKIKDANKNYSNPFKGEDENFDEYYPNLYILNSKSLFFKIIEKNATKNLKRYLSDVKKNKEYYSQNFPNTFLLNINQQDYKNSATKLVIMYNFYYNTEINLNTLFDNSKNR</sequence>
<organism evidence="1 2">
    <name type="scientific">Flavobacterium cucumis</name>
    <dbReference type="NCBI Taxonomy" id="416016"/>
    <lineage>
        <taxon>Bacteria</taxon>
        <taxon>Pseudomonadati</taxon>
        <taxon>Bacteroidota</taxon>
        <taxon>Flavobacteriia</taxon>
        <taxon>Flavobacteriales</taxon>
        <taxon>Flavobacteriaceae</taxon>
        <taxon>Flavobacterium</taxon>
    </lineage>
</organism>
<dbReference type="Proteomes" id="UP000184611">
    <property type="component" value="Unassembled WGS sequence"/>
</dbReference>
<dbReference type="AlphaFoldDB" id="A0A1M7ZTV1"/>
<evidence type="ECO:0000313" key="2">
    <source>
        <dbReference type="Proteomes" id="UP000184611"/>
    </source>
</evidence>
<gene>
    <name evidence="1" type="ORF">SAMN05443547_0614</name>
</gene>
<protein>
    <recommendedName>
        <fullName evidence="3">Lipoprotein</fullName>
    </recommendedName>
</protein>